<proteinExistence type="predicted"/>
<comment type="caution">
    <text evidence="2">The sequence shown here is derived from an EMBL/GenBank/DDBJ whole genome shotgun (WGS) entry which is preliminary data.</text>
</comment>
<evidence type="ECO:0000313" key="2">
    <source>
        <dbReference type="EMBL" id="TQD76091.1"/>
    </source>
</evidence>
<reference evidence="2 3" key="1">
    <citation type="journal article" date="2019" name="G3 (Bethesda)">
        <title>Sequencing of a Wild Apple (Malus baccata) Genome Unravels the Differences Between Cultivated and Wild Apple Species Regarding Disease Resistance and Cold Tolerance.</title>
        <authorList>
            <person name="Chen X."/>
        </authorList>
    </citation>
    <scope>NUCLEOTIDE SEQUENCE [LARGE SCALE GENOMIC DNA]</scope>
    <source>
        <strain evidence="3">cv. Shandingzi</strain>
        <tissue evidence="2">Leaves</tissue>
    </source>
</reference>
<dbReference type="Proteomes" id="UP000315295">
    <property type="component" value="Unassembled WGS sequence"/>
</dbReference>
<feature type="region of interest" description="Disordered" evidence="1">
    <location>
        <begin position="1"/>
        <end position="72"/>
    </location>
</feature>
<gene>
    <name evidence="2" type="ORF">C1H46_038359</name>
</gene>
<protein>
    <submittedName>
        <fullName evidence="2">Uncharacterized protein</fullName>
    </submittedName>
</protein>
<dbReference type="AlphaFoldDB" id="A0A540KPF5"/>
<name>A0A540KPF5_MALBA</name>
<sequence length="72" mass="8067">MAQNKSLRPPQKKKPQQTLATCYPSPPLEHHQPTISNQRPQQRPEITPITAAKPDEEKTPTSQKAPPKSPVH</sequence>
<evidence type="ECO:0000256" key="1">
    <source>
        <dbReference type="SAM" id="MobiDB-lite"/>
    </source>
</evidence>
<organism evidence="2 3">
    <name type="scientific">Malus baccata</name>
    <name type="common">Siberian crab apple</name>
    <name type="synonym">Pyrus baccata</name>
    <dbReference type="NCBI Taxonomy" id="106549"/>
    <lineage>
        <taxon>Eukaryota</taxon>
        <taxon>Viridiplantae</taxon>
        <taxon>Streptophyta</taxon>
        <taxon>Embryophyta</taxon>
        <taxon>Tracheophyta</taxon>
        <taxon>Spermatophyta</taxon>
        <taxon>Magnoliopsida</taxon>
        <taxon>eudicotyledons</taxon>
        <taxon>Gunneridae</taxon>
        <taxon>Pentapetalae</taxon>
        <taxon>rosids</taxon>
        <taxon>fabids</taxon>
        <taxon>Rosales</taxon>
        <taxon>Rosaceae</taxon>
        <taxon>Amygdaloideae</taxon>
        <taxon>Maleae</taxon>
        <taxon>Malus</taxon>
    </lineage>
</organism>
<evidence type="ECO:0000313" key="3">
    <source>
        <dbReference type="Proteomes" id="UP000315295"/>
    </source>
</evidence>
<dbReference type="EMBL" id="VIEB01001052">
    <property type="protein sequence ID" value="TQD76091.1"/>
    <property type="molecule type" value="Genomic_DNA"/>
</dbReference>
<keyword evidence="3" id="KW-1185">Reference proteome</keyword>
<accession>A0A540KPF5</accession>